<name>A0A8S0VTR3_CYCAE</name>
<dbReference type="AlphaFoldDB" id="A0A8S0VTR3"/>
<feature type="signal peptide" evidence="2">
    <location>
        <begin position="1"/>
        <end position="29"/>
    </location>
</feature>
<dbReference type="Proteomes" id="UP000467700">
    <property type="component" value="Unassembled WGS sequence"/>
</dbReference>
<protein>
    <recommendedName>
        <fullName evidence="5">Secreted protein</fullName>
    </recommendedName>
</protein>
<reference evidence="3 4" key="1">
    <citation type="submission" date="2020-01" db="EMBL/GenBank/DDBJ databases">
        <authorList>
            <person name="Gupta K D."/>
        </authorList>
    </citation>
    <scope>NUCLEOTIDE SEQUENCE [LARGE SCALE GENOMIC DNA]</scope>
</reference>
<evidence type="ECO:0000313" key="4">
    <source>
        <dbReference type="Proteomes" id="UP000467700"/>
    </source>
</evidence>
<evidence type="ECO:0008006" key="5">
    <source>
        <dbReference type="Google" id="ProtNLM"/>
    </source>
</evidence>
<organism evidence="3 4">
    <name type="scientific">Cyclocybe aegerita</name>
    <name type="common">Black poplar mushroom</name>
    <name type="synonym">Agrocybe aegerita</name>
    <dbReference type="NCBI Taxonomy" id="1973307"/>
    <lineage>
        <taxon>Eukaryota</taxon>
        <taxon>Fungi</taxon>
        <taxon>Dikarya</taxon>
        <taxon>Basidiomycota</taxon>
        <taxon>Agaricomycotina</taxon>
        <taxon>Agaricomycetes</taxon>
        <taxon>Agaricomycetidae</taxon>
        <taxon>Agaricales</taxon>
        <taxon>Agaricineae</taxon>
        <taxon>Bolbitiaceae</taxon>
        <taxon>Cyclocybe</taxon>
    </lineage>
</organism>
<sequence length="109" mass="12720">MPRWTPAKHACSFCLLTVHVLRHLIHGLAQPEDRPLLPETLPPTPSKPQCRNPSDDIRLFLYVQDDLFTRNSERAVAGETKILDRRLLRCRYTWKSRATNEPLFMLLVE</sequence>
<evidence type="ECO:0000256" key="2">
    <source>
        <dbReference type="SAM" id="SignalP"/>
    </source>
</evidence>
<evidence type="ECO:0000256" key="1">
    <source>
        <dbReference type="SAM" id="MobiDB-lite"/>
    </source>
</evidence>
<keyword evidence="2" id="KW-0732">Signal</keyword>
<evidence type="ECO:0000313" key="3">
    <source>
        <dbReference type="EMBL" id="CAA7268939.1"/>
    </source>
</evidence>
<feature type="region of interest" description="Disordered" evidence="1">
    <location>
        <begin position="33"/>
        <end position="53"/>
    </location>
</feature>
<gene>
    <name evidence="3" type="ORF">AAE3_LOCUS11172</name>
</gene>
<feature type="chain" id="PRO_5035907082" description="Secreted protein" evidence="2">
    <location>
        <begin position="30"/>
        <end position="109"/>
    </location>
</feature>
<proteinExistence type="predicted"/>
<accession>A0A8S0VTR3</accession>
<dbReference type="EMBL" id="CACVBS010000072">
    <property type="protein sequence ID" value="CAA7268939.1"/>
    <property type="molecule type" value="Genomic_DNA"/>
</dbReference>
<keyword evidence="4" id="KW-1185">Reference proteome</keyword>
<comment type="caution">
    <text evidence="3">The sequence shown here is derived from an EMBL/GenBank/DDBJ whole genome shotgun (WGS) entry which is preliminary data.</text>
</comment>